<organism evidence="1 2">
    <name type="scientific">Polysphondylium violaceum</name>
    <dbReference type="NCBI Taxonomy" id="133409"/>
    <lineage>
        <taxon>Eukaryota</taxon>
        <taxon>Amoebozoa</taxon>
        <taxon>Evosea</taxon>
        <taxon>Eumycetozoa</taxon>
        <taxon>Dictyostelia</taxon>
        <taxon>Dictyosteliales</taxon>
        <taxon>Dictyosteliaceae</taxon>
        <taxon>Polysphondylium</taxon>
    </lineage>
</organism>
<evidence type="ECO:0000313" key="1">
    <source>
        <dbReference type="EMBL" id="KAF2071422.1"/>
    </source>
</evidence>
<protein>
    <submittedName>
        <fullName evidence="1">Uncharacterized protein</fullName>
    </submittedName>
</protein>
<dbReference type="Proteomes" id="UP000695562">
    <property type="component" value="Unassembled WGS sequence"/>
</dbReference>
<reference evidence="1" key="1">
    <citation type="submission" date="2020-01" db="EMBL/GenBank/DDBJ databases">
        <title>Development of genomics and gene disruption for Polysphondylium violaceum indicates a role for the polyketide synthase stlB in stalk morphogenesis.</title>
        <authorList>
            <person name="Narita B."/>
            <person name="Kawabe Y."/>
            <person name="Kin K."/>
            <person name="Saito T."/>
            <person name="Gibbs R."/>
            <person name="Kuspa A."/>
            <person name="Muzny D."/>
            <person name="Queller D."/>
            <person name="Richards S."/>
            <person name="Strassman J."/>
            <person name="Sucgang R."/>
            <person name="Worley K."/>
            <person name="Schaap P."/>
        </authorList>
    </citation>
    <scope>NUCLEOTIDE SEQUENCE</scope>
    <source>
        <strain evidence="1">QSvi11</strain>
    </source>
</reference>
<keyword evidence="2" id="KW-1185">Reference proteome</keyword>
<dbReference type="EMBL" id="AJWJ01000377">
    <property type="protein sequence ID" value="KAF2071422.1"/>
    <property type="molecule type" value="Genomic_DNA"/>
</dbReference>
<name>A0A8J4PQP9_9MYCE</name>
<sequence>MFSRSVTKISALSRNYSSGHYELIAPFVLDAAAVPPVESRMNVYKKVITESKPRKLIEQLLSKPENASLAKKYKLSGELSQEQLERQAHYLHSRALFLDLYAKVIVPAQIDIATEQANNTEVPDIQTAYDAIYKEFAAHHQLEEPAKPF</sequence>
<evidence type="ECO:0000313" key="2">
    <source>
        <dbReference type="Proteomes" id="UP000695562"/>
    </source>
</evidence>
<proteinExistence type="predicted"/>
<gene>
    <name evidence="1" type="ORF">CYY_007266</name>
</gene>
<comment type="caution">
    <text evidence="1">The sequence shown here is derived from an EMBL/GenBank/DDBJ whole genome shotgun (WGS) entry which is preliminary data.</text>
</comment>
<accession>A0A8J4PQP9</accession>
<dbReference type="AlphaFoldDB" id="A0A8J4PQP9"/>